<sequence length="387" mass="44205">MTGMQSNASNVLMMEDPAVGLTPGSREEVRLEKRTLHVFWSKCEAKLFYTIYSPHSSEAGDWNKEISDQSNIETEIENFWSELSDILGDTITIGNPPNQIWQDIDSTLKSFGQRLFKNLVPDQVAKRIKDWRSGFSVRVSTNEQWIPWELMHDGEGFLGDKFIFSRYPRLGDRRTDPNENRQKHQGLREVRKIVNVVGGNIDESEAIGAFKLFDRLSESIILERLREKSFSELIRASALADILHFTCHGHLQPLNLLQISSSKSRIRDLSIDKVQQLLFKPGCFVFANACNSTVPVQAALFDGFRSFGWEFYRQGADVFIGTLGIVPTKYAIDFAENVYVELLCKDTKMTVGQAIAHAKKIAAEQHNFFWLLYCIYGNPDVYFEPIE</sequence>
<keyword evidence="3" id="KW-1185">Reference proteome</keyword>
<reference evidence="2 3" key="1">
    <citation type="submission" date="2019-01" db="EMBL/GenBank/DDBJ databases">
        <authorList>
            <person name="Brito A."/>
        </authorList>
    </citation>
    <scope>NUCLEOTIDE SEQUENCE [LARGE SCALE GENOMIC DNA]</scope>
    <source>
        <strain evidence="2">1</strain>
    </source>
</reference>
<organism evidence="2 3">
    <name type="scientific">Hyella patelloides LEGE 07179</name>
    <dbReference type="NCBI Taxonomy" id="945734"/>
    <lineage>
        <taxon>Bacteria</taxon>
        <taxon>Bacillati</taxon>
        <taxon>Cyanobacteriota</taxon>
        <taxon>Cyanophyceae</taxon>
        <taxon>Pleurocapsales</taxon>
        <taxon>Hyellaceae</taxon>
        <taxon>Hyella</taxon>
    </lineage>
</organism>
<dbReference type="EMBL" id="CAACVJ010000446">
    <property type="protein sequence ID" value="VEP16863.1"/>
    <property type="molecule type" value="Genomic_DNA"/>
</dbReference>
<proteinExistence type="predicted"/>
<accession>A0A563W021</accession>
<name>A0A563W021_9CYAN</name>
<dbReference type="AlphaFoldDB" id="A0A563W021"/>
<dbReference type="RefSeq" id="WP_144866556.1">
    <property type="nucleotide sequence ID" value="NZ_LR213810.1"/>
</dbReference>
<dbReference type="InterPro" id="IPR024983">
    <property type="entry name" value="CHAT_dom"/>
</dbReference>
<evidence type="ECO:0000259" key="1">
    <source>
        <dbReference type="Pfam" id="PF12770"/>
    </source>
</evidence>
<dbReference type="Proteomes" id="UP000320055">
    <property type="component" value="Unassembled WGS sequence"/>
</dbReference>
<evidence type="ECO:0000313" key="3">
    <source>
        <dbReference type="Proteomes" id="UP000320055"/>
    </source>
</evidence>
<dbReference type="OrthoDB" id="516111at2"/>
<evidence type="ECO:0000313" key="2">
    <source>
        <dbReference type="EMBL" id="VEP16863.1"/>
    </source>
</evidence>
<gene>
    <name evidence="2" type="ORF">H1P_500015</name>
</gene>
<dbReference type="Pfam" id="PF12770">
    <property type="entry name" value="CHAT"/>
    <property type="match status" value="1"/>
</dbReference>
<protein>
    <submittedName>
        <fullName evidence="2">Similar to Q3MB33_ANAVT Peptidase C14</fullName>
    </submittedName>
</protein>
<feature type="domain" description="CHAT" evidence="1">
    <location>
        <begin position="112"/>
        <end position="370"/>
    </location>
</feature>